<sequence length="501" mass="57769">MDTEIELKLLVASEDLSNLTDWMNCRSELVNFYERELGNIYFDTRDRQLRSMDCGLRVRTVDGRSEQTLKTAGKVIGGLHSRPEYNIPIDGRRPDLFLFERDIWPENTDISTLQNSLQPQFETNFKRKTWLLSFADDAIIEAVLDVGQVSAGDDSLPICEMEFELVKGAPSLLFQFAKELSQHFSIRLGQSSKAARGYRLMDGAPDLSAQPLPVLALDRNTNIEASLVTLVGAAVKHLQTNEDVFVATHDIRALQEVRHGLLWLLQIRHYLSNVLSDESLMPLGLAKPWLLKLGWVSDEMYREQILAEKQRYMKRLDDKPLVRKSLRKGGSETQRLEAQAMFVSAGYSQWFLDLSQWLVCHGWRSEGEAQPELEAPIAELARHVLDHSLQHVKERFPIHESLSAEHYADGCERLERSLLSGNCFRRMFDEDATTGYRGPWHDMLKGCQELALLKFLEQFTVQLELTERKAFERWLHRKRKSWVELVEQSKQSALSMDAYWR</sequence>
<name>A0AA41W761_9GAMM</name>
<dbReference type="Proteomes" id="UP001165393">
    <property type="component" value="Unassembled WGS sequence"/>
</dbReference>
<dbReference type="PROSITE" id="PS51707">
    <property type="entry name" value="CYTH"/>
    <property type="match status" value="1"/>
</dbReference>
<reference evidence="3 4" key="1">
    <citation type="journal article" date="2013" name="Antonie Van Leeuwenhoek">
        <title>Echinimonas agarilytica gen. nov., sp. nov., a new gammaproteobacterium isolated from the sea urchin Strongylocentrotus intermedius.</title>
        <authorList>
            <person name="Nedashkovskaya O.I."/>
            <person name="Stenkova A.M."/>
            <person name="Zhukova N.V."/>
            <person name="Van Trappen S."/>
            <person name="Lee J.S."/>
            <person name="Kim S.B."/>
        </authorList>
    </citation>
    <scope>NUCLEOTIDE SEQUENCE [LARGE SCALE GENOMIC DNA]</scope>
    <source>
        <strain evidence="3 4">KMM 6351</strain>
    </source>
</reference>
<dbReference type="SUPFAM" id="SSF55154">
    <property type="entry name" value="CYTH-like phosphatases"/>
    <property type="match status" value="1"/>
</dbReference>
<gene>
    <name evidence="3" type="ORF">NAF29_11980</name>
</gene>
<accession>A0AA41W761</accession>
<dbReference type="EMBL" id="JAMQGP010000006">
    <property type="protein sequence ID" value="MCM2680385.1"/>
    <property type="molecule type" value="Genomic_DNA"/>
</dbReference>
<protein>
    <submittedName>
        <fullName evidence="3">CYTH domain-containing protein</fullName>
    </submittedName>
</protein>
<dbReference type="Pfam" id="PF01928">
    <property type="entry name" value="CYTH"/>
    <property type="match status" value="1"/>
</dbReference>
<dbReference type="CDD" id="cd07756">
    <property type="entry name" value="CYTH-like_Pase_CHAD"/>
    <property type="match status" value="1"/>
</dbReference>
<feature type="domain" description="CHAD" evidence="2">
    <location>
        <begin position="220"/>
        <end position="480"/>
    </location>
</feature>
<dbReference type="GO" id="GO:0050355">
    <property type="term" value="F:inorganic triphosphate phosphatase activity"/>
    <property type="evidence" value="ECO:0007669"/>
    <property type="project" value="InterPro"/>
</dbReference>
<keyword evidence="4" id="KW-1185">Reference proteome</keyword>
<evidence type="ECO:0000259" key="2">
    <source>
        <dbReference type="PROSITE" id="PS51708"/>
    </source>
</evidence>
<dbReference type="PROSITE" id="PS51708">
    <property type="entry name" value="CHAD"/>
    <property type="match status" value="1"/>
</dbReference>
<dbReference type="SMART" id="SM01118">
    <property type="entry name" value="CYTH"/>
    <property type="match status" value="1"/>
</dbReference>
<evidence type="ECO:0000313" key="3">
    <source>
        <dbReference type="EMBL" id="MCM2680385.1"/>
    </source>
</evidence>
<dbReference type="InterPro" id="IPR007899">
    <property type="entry name" value="CHAD_dom"/>
</dbReference>
<dbReference type="InterPro" id="IPR033469">
    <property type="entry name" value="CYTH-like_dom_sf"/>
</dbReference>
<dbReference type="GO" id="GO:0046872">
    <property type="term" value="F:metal ion binding"/>
    <property type="evidence" value="ECO:0007669"/>
    <property type="project" value="TreeGrafter"/>
</dbReference>
<dbReference type="AlphaFoldDB" id="A0AA41W761"/>
<dbReference type="InterPro" id="IPR039013">
    <property type="entry name" value="YgiF"/>
</dbReference>
<comment type="caution">
    <text evidence="3">The sequence shown here is derived from an EMBL/GenBank/DDBJ whole genome shotgun (WGS) entry which is preliminary data.</text>
</comment>
<proteinExistence type="predicted"/>
<feature type="domain" description="CYTH" evidence="1">
    <location>
        <begin position="2"/>
        <end position="204"/>
    </location>
</feature>
<dbReference type="Gene3D" id="2.40.320.10">
    <property type="entry name" value="Hypothetical Protein Pfu-838710-001"/>
    <property type="match status" value="1"/>
</dbReference>
<dbReference type="InterPro" id="IPR023577">
    <property type="entry name" value="CYTH_domain"/>
</dbReference>
<evidence type="ECO:0000259" key="1">
    <source>
        <dbReference type="PROSITE" id="PS51707"/>
    </source>
</evidence>
<dbReference type="PANTHER" id="PTHR39569">
    <property type="entry name" value="INORGANIC TRIPHOSPHATASE"/>
    <property type="match status" value="1"/>
</dbReference>
<dbReference type="PANTHER" id="PTHR39569:SF1">
    <property type="entry name" value="INORGANIC TRIPHOSPHATASE"/>
    <property type="match status" value="1"/>
</dbReference>
<organism evidence="3 4">
    <name type="scientific">Echinimonas agarilytica</name>
    <dbReference type="NCBI Taxonomy" id="1215918"/>
    <lineage>
        <taxon>Bacteria</taxon>
        <taxon>Pseudomonadati</taxon>
        <taxon>Pseudomonadota</taxon>
        <taxon>Gammaproteobacteria</taxon>
        <taxon>Alteromonadales</taxon>
        <taxon>Echinimonadaceae</taxon>
        <taxon>Echinimonas</taxon>
    </lineage>
</organism>
<evidence type="ECO:0000313" key="4">
    <source>
        <dbReference type="Proteomes" id="UP001165393"/>
    </source>
</evidence>